<dbReference type="EMBL" id="LVXG01000008">
    <property type="protein sequence ID" value="OQP52659.1"/>
    <property type="molecule type" value="Genomic_DNA"/>
</dbReference>
<dbReference type="Gene3D" id="2.60.120.1440">
    <property type="match status" value="1"/>
</dbReference>
<accession>A0A1V9F2T5</accession>
<dbReference type="OrthoDB" id="1098220at2"/>
<sequence length="410" mass="45260">MQSEEARLKYLFQRYFNKTASQDERKELADLISDDHNKNRFMQLMSETWEHYQNDGDWITASASDAMLKHILAKEETSEVPVKRIAWPRLAAAAAVLIIIAGAAWFIINNNKKETPAAIQELAQDAAPGSYKAQLTLADGSHITLDSAALGQLAKQGNTTVINKAGELLYKPEGGDQSIIYNTITTNRGETYSFSLADGSKVWLNSASTVRFPVAFTGADRRIEITGEVFVKVAKDKTHPFIVSASGMEVKALGTEFNVNAYGDEGGVSATLVEGSVSVGRRPAYAKASAGEAEGREEKAKEEDQSVILKPGEQVSVTQSSQLSQPVQVQIEEVIGWKDGFFHFESAELPAILRQFARWYDIEVVYEGPVTKRKFFTIVQRSSTLKNVLALLQDNNINYKIEGKKLIVSQ</sequence>
<keyword evidence="1" id="KW-1133">Transmembrane helix</keyword>
<dbReference type="PANTHER" id="PTHR30273">
    <property type="entry name" value="PERIPLASMIC SIGNAL SENSOR AND SIGMA FACTOR ACTIVATOR FECR-RELATED"/>
    <property type="match status" value="1"/>
</dbReference>
<reference evidence="5" key="1">
    <citation type="submission" date="2016-04" db="EMBL/GenBank/DDBJ databases">
        <authorList>
            <person name="Chen L."/>
            <person name="Zhuang W."/>
            <person name="Wang G."/>
        </authorList>
    </citation>
    <scope>NUCLEOTIDE SEQUENCE [LARGE SCALE GENOMIC DNA]</scope>
    <source>
        <strain evidence="5">17621</strain>
    </source>
</reference>
<keyword evidence="5" id="KW-1185">Reference proteome</keyword>
<dbReference type="AlphaFoldDB" id="A0A1V9F2T5"/>
<organism evidence="4 5">
    <name type="scientific">Niastella yeongjuensis</name>
    <dbReference type="NCBI Taxonomy" id="354355"/>
    <lineage>
        <taxon>Bacteria</taxon>
        <taxon>Pseudomonadati</taxon>
        <taxon>Bacteroidota</taxon>
        <taxon>Chitinophagia</taxon>
        <taxon>Chitinophagales</taxon>
        <taxon>Chitinophagaceae</taxon>
        <taxon>Niastella</taxon>
    </lineage>
</organism>
<dbReference type="PANTHER" id="PTHR30273:SF2">
    <property type="entry name" value="PROTEIN FECR"/>
    <property type="match status" value="1"/>
</dbReference>
<evidence type="ECO:0000259" key="2">
    <source>
        <dbReference type="Pfam" id="PF04773"/>
    </source>
</evidence>
<dbReference type="Gene3D" id="3.55.50.30">
    <property type="match status" value="1"/>
</dbReference>
<dbReference type="RefSeq" id="WP_081198134.1">
    <property type="nucleotide sequence ID" value="NZ_FOCZ01000012.1"/>
</dbReference>
<evidence type="ECO:0008006" key="6">
    <source>
        <dbReference type="Google" id="ProtNLM"/>
    </source>
</evidence>
<evidence type="ECO:0000313" key="5">
    <source>
        <dbReference type="Proteomes" id="UP000192610"/>
    </source>
</evidence>
<dbReference type="Pfam" id="PF16344">
    <property type="entry name" value="FecR_C"/>
    <property type="match status" value="1"/>
</dbReference>
<dbReference type="Proteomes" id="UP000192610">
    <property type="component" value="Unassembled WGS sequence"/>
</dbReference>
<keyword evidence="1" id="KW-0812">Transmembrane</keyword>
<proteinExistence type="predicted"/>
<keyword evidence="1" id="KW-0472">Membrane</keyword>
<feature type="domain" description="Protein FecR C-terminal" evidence="3">
    <location>
        <begin position="342"/>
        <end position="408"/>
    </location>
</feature>
<feature type="transmembrane region" description="Helical" evidence="1">
    <location>
        <begin position="90"/>
        <end position="108"/>
    </location>
</feature>
<evidence type="ECO:0000256" key="1">
    <source>
        <dbReference type="SAM" id="Phobius"/>
    </source>
</evidence>
<dbReference type="Pfam" id="PF04773">
    <property type="entry name" value="FecR"/>
    <property type="match status" value="1"/>
</dbReference>
<comment type="caution">
    <text evidence="4">The sequence shown here is derived from an EMBL/GenBank/DDBJ whole genome shotgun (WGS) entry which is preliminary data.</text>
</comment>
<dbReference type="InterPro" id="IPR032508">
    <property type="entry name" value="FecR_C"/>
</dbReference>
<protein>
    <recommendedName>
        <fullName evidence="6">Iron dicitrate transport regulator FecR</fullName>
    </recommendedName>
</protein>
<evidence type="ECO:0000313" key="4">
    <source>
        <dbReference type="EMBL" id="OQP52659.1"/>
    </source>
</evidence>
<dbReference type="InterPro" id="IPR012373">
    <property type="entry name" value="Ferrdict_sens_TM"/>
</dbReference>
<name>A0A1V9F2T5_9BACT</name>
<gene>
    <name evidence="4" type="ORF">A4H97_25405</name>
</gene>
<evidence type="ECO:0000259" key="3">
    <source>
        <dbReference type="Pfam" id="PF16344"/>
    </source>
</evidence>
<dbReference type="STRING" id="354355.SAMN05660816_05272"/>
<feature type="domain" description="FecR protein" evidence="2">
    <location>
        <begin position="183"/>
        <end position="277"/>
    </location>
</feature>
<dbReference type="GO" id="GO:0016989">
    <property type="term" value="F:sigma factor antagonist activity"/>
    <property type="evidence" value="ECO:0007669"/>
    <property type="project" value="TreeGrafter"/>
</dbReference>
<dbReference type="InterPro" id="IPR006860">
    <property type="entry name" value="FecR"/>
</dbReference>